<name>A0A7C2K0N7_9PLAN</name>
<dbReference type="AlphaFoldDB" id="A0A7C2K0N7"/>
<feature type="transmembrane region" description="Helical" evidence="1">
    <location>
        <begin position="196"/>
        <end position="221"/>
    </location>
</feature>
<evidence type="ECO:0000256" key="1">
    <source>
        <dbReference type="SAM" id="Phobius"/>
    </source>
</evidence>
<feature type="transmembrane region" description="Helical" evidence="1">
    <location>
        <begin position="30"/>
        <end position="48"/>
    </location>
</feature>
<protein>
    <submittedName>
        <fullName evidence="2">Uncharacterized protein</fullName>
    </submittedName>
</protein>
<keyword evidence="1" id="KW-1133">Transmembrane helix</keyword>
<keyword evidence="1" id="KW-0472">Membrane</keyword>
<dbReference type="EMBL" id="DSOK01000344">
    <property type="protein sequence ID" value="HEN16262.1"/>
    <property type="molecule type" value="Genomic_DNA"/>
</dbReference>
<organism evidence="2">
    <name type="scientific">Schlesneria paludicola</name>
    <dbReference type="NCBI Taxonomy" id="360056"/>
    <lineage>
        <taxon>Bacteria</taxon>
        <taxon>Pseudomonadati</taxon>
        <taxon>Planctomycetota</taxon>
        <taxon>Planctomycetia</taxon>
        <taxon>Planctomycetales</taxon>
        <taxon>Planctomycetaceae</taxon>
        <taxon>Schlesneria</taxon>
    </lineage>
</organism>
<feature type="transmembrane region" description="Helical" evidence="1">
    <location>
        <begin position="91"/>
        <end position="111"/>
    </location>
</feature>
<accession>A0A7C2K0N7</accession>
<reference evidence="2" key="1">
    <citation type="journal article" date="2020" name="mSystems">
        <title>Genome- and Community-Level Interaction Insights into Carbon Utilization and Element Cycling Functions of Hydrothermarchaeota in Hydrothermal Sediment.</title>
        <authorList>
            <person name="Zhou Z."/>
            <person name="Liu Y."/>
            <person name="Xu W."/>
            <person name="Pan J."/>
            <person name="Luo Z.H."/>
            <person name="Li M."/>
        </authorList>
    </citation>
    <scope>NUCLEOTIDE SEQUENCE [LARGE SCALE GENOMIC DNA]</scope>
    <source>
        <strain evidence="2">SpSt-339</strain>
    </source>
</reference>
<keyword evidence="1" id="KW-0812">Transmembrane</keyword>
<evidence type="ECO:0000313" key="2">
    <source>
        <dbReference type="EMBL" id="HEN16262.1"/>
    </source>
</evidence>
<sequence>MNEPAASSAATSKQPAEAALPPPTPVGLRILVMIVVAGLAAGLSSVAIQRTGEVFAMPEKFASFSGGNISTEDQQAADRARSEQTRQNTTVWVGLAGAILGGLCALATGCLQRAGKRIAVGLLAGLVLGGGLGAAAGFESVTLFQSFKASLAGQADIPEHLVMLMHGVTWGLIGGGIGLAAGLCAPRLRVQSVLTAGLVGGLLGCVGGAAFPLVCGVAAPLANTALPLPEAGTERLIWLGFPSVLVGIGLGRAI</sequence>
<comment type="caution">
    <text evidence="2">The sequence shown here is derived from an EMBL/GenBank/DDBJ whole genome shotgun (WGS) entry which is preliminary data.</text>
</comment>
<feature type="transmembrane region" description="Helical" evidence="1">
    <location>
        <begin position="118"/>
        <end position="141"/>
    </location>
</feature>
<feature type="transmembrane region" description="Helical" evidence="1">
    <location>
        <begin position="161"/>
        <end position="184"/>
    </location>
</feature>
<proteinExistence type="predicted"/>
<feature type="transmembrane region" description="Helical" evidence="1">
    <location>
        <begin position="236"/>
        <end position="253"/>
    </location>
</feature>
<gene>
    <name evidence="2" type="ORF">ENQ76_12440</name>
</gene>